<dbReference type="Proteomes" id="UP000285301">
    <property type="component" value="Unassembled WGS sequence"/>
</dbReference>
<organism evidence="2 3">
    <name type="scientific">Dinothrombium tinctorium</name>
    <dbReference type="NCBI Taxonomy" id="1965070"/>
    <lineage>
        <taxon>Eukaryota</taxon>
        <taxon>Metazoa</taxon>
        <taxon>Ecdysozoa</taxon>
        <taxon>Arthropoda</taxon>
        <taxon>Chelicerata</taxon>
        <taxon>Arachnida</taxon>
        <taxon>Acari</taxon>
        <taxon>Acariformes</taxon>
        <taxon>Trombidiformes</taxon>
        <taxon>Prostigmata</taxon>
        <taxon>Anystina</taxon>
        <taxon>Parasitengona</taxon>
        <taxon>Trombidioidea</taxon>
        <taxon>Trombidiidae</taxon>
        <taxon>Dinothrombium</taxon>
    </lineage>
</organism>
<gene>
    <name evidence="2" type="ORF">B4U79_16411</name>
</gene>
<reference evidence="2 3" key="1">
    <citation type="journal article" date="2018" name="Gigascience">
        <title>Genomes of trombidid mites reveal novel predicted allergens and laterally-transferred genes associated with secondary metabolism.</title>
        <authorList>
            <person name="Dong X."/>
            <person name="Chaisiri K."/>
            <person name="Xia D."/>
            <person name="Armstrong S.D."/>
            <person name="Fang Y."/>
            <person name="Donnelly M.J."/>
            <person name="Kadowaki T."/>
            <person name="McGarry J.W."/>
            <person name="Darby A.C."/>
            <person name="Makepeace B.L."/>
        </authorList>
    </citation>
    <scope>NUCLEOTIDE SEQUENCE [LARGE SCALE GENOMIC DNA]</scope>
    <source>
        <strain evidence="2">UoL-WK</strain>
    </source>
</reference>
<keyword evidence="1" id="KW-0732">Signal</keyword>
<dbReference type="AlphaFoldDB" id="A0A3S3P3R3"/>
<name>A0A3S3P3R3_9ACAR</name>
<dbReference type="InterPro" id="IPR013320">
    <property type="entry name" value="ConA-like_dom_sf"/>
</dbReference>
<feature type="chain" id="PRO_5018693969" description="B30.2/SPRY domain-containing protein" evidence="1">
    <location>
        <begin position="23"/>
        <end position="330"/>
    </location>
</feature>
<feature type="signal peptide" evidence="1">
    <location>
        <begin position="1"/>
        <end position="22"/>
    </location>
</feature>
<evidence type="ECO:0000313" key="2">
    <source>
        <dbReference type="EMBL" id="RWS04465.1"/>
    </source>
</evidence>
<accession>A0A3S3P3R3</accession>
<keyword evidence="3" id="KW-1185">Reference proteome</keyword>
<dbReference type="Gene3D" id="2.60.120.920">
    <property type="match status" value="1"/>
</dbReference>
<comment type="caution">
    <text evidence="2">The sequence shown here is derived from an EMBL/GenBank/DDBJ whole genome shotgun (WGS) entry which is preliminary data.</text>
</comment>
<dbReference type="InterPro" id="IPR043136">
    <property type="entry name" value="B30.2/SPRY_sf"/>
</dbReference>
<dbReference type="EMBL" id="NCKU01005522">
    <property type="protein sequence ID" value="RWS04465.1"/>
    <property type="molecule type" value="Genomic_DNA"/>
</dbReference>
<sequence>MLFKLFSYSFFTVFIFVFEVKCNEVSTANLSGNWNCTKADASYNGPILSFKEVARFNHCVFKPTNGVMSDGLFFWEMQFHISDPGTYVGFVSDNSSRGPFYGGSGMLYVNPFDRITFGESIRGNDKVGLLLDLKQDSLKMFVFHNDYPLGLAFNYSGVYPKPLFPALSMYGKGNVTIKLQESIPSKLEPESPTFDEYDGSYLIEECVKYNWNSSENFKRTIENYTCRVFFNYFRQYPTAQELVEFKNRNYSYALRCMLISSISNAFCERGDGKLKVCPIYVSAGYAHERFDEDERRSRYRVEQCFDHVLPKGEEIEFTSQSLIVNKYNYR</sequence>
<evidence type="ECO:0000256" key="1">
    <source>
        <dbReference type="SAM" id="SignalP"/>
    </source>
</evidence>
<evidence type="ECO:0008006" key="4">
    <source>
        <dbReference type="Google" id="ProtNLM"/>
    </source>
</evidence>
<protein>
    <recommendedName>
        <fullName evidence="4">B30.2/SPRY domain-containing protein</fullName>
    </recommendedName>
</protein>
<evidence type="ECO:0000313" key="3">
    <source>
        <dbReference type="Proteomes" id="UP000285301"/>
    </source>
</evidence>
<proteinExistence type="predicted"/>
<dbReference type="SUPFAM" id="SSF49899">
    <property type="entry name" value="Concanavalin A-like lectins/glucanases"/>
    <property type="match status" value="1"/>
</dbReference>